<keyword evidence="3" id="KW-1185">Reference proteome</keyword>
<sequence length="99" mass="10570">MVPPDLGTPASQPESHVYAQPRNDSLCNRPGGRRDLRFAPDVSSQVAAIELDSFLAGLESGLSKPASPLRAPTAQARISLVLLTEAWPHATGLEHLLAY</sequence>
<name>A0A3S5CUW0_9PLAT</name>
<proteinExistence type="predicted"/>
<evidence type="ECO:0000256" key="1">
    <source>
        <dbReference type="SAM" id="MobiDB-lite"/>
    </source>
</evidence>
<gene>
    <name evidence="2" type="ORF">PXEA_LOCUS33157</name>
</gene>
<feature type="region of interest" description="Disordered" evidence="1">
    <location>
        <begin position="1"/>
        <end position="32"/>
    </location>
</feature>
<protein>
    <submittedName>
        <fullName evidence="2">Uncharacterized protein</fullName>
    </submittedName>
</protein>
<organism evidence="2 3">
    <name type="scientific">Protopolystoma xenopodis</name>
    <dbReference type="NCBI Taxonomy" id="117903"/>
    <lineage>
        <taxon>Eukaryota</taxon>
        <taxon>Metazoa</taxon>
        <taxon>Spiralia</taxon>
        <taxon>Lophotrochozoa</taxon>
        <taxon>Platyhelminthes</taxon>
        <taxon>Monogenea</taxon>
        <taxon>Polyopisthocotylea</taxon>
        <taxon>Polystomatidea</taxon>
        <taxon>Polystomatidae</taxon>
        <taxon>Protopolystoma</taxon>
    </lineage>
</organism>
<evidence type="ECO:0000313" key="2">
    <source>
        <dbReference type="EMBL" id="VEL39717.1"/>
    </source>
</evidence>
<dbReference type="EMBL" id="CAAALY010262276">
    <property type="protein sequence ID" value="VEL39717.1"/>
    <property type="molecule type" value="Genomic_DNA"/>
</dbReference>
<accession>A0A3S5CUW0</accession>
<reference evidence="2" key="1">
    <citation type="submission" date="2018-11" db="EMBL/GenBank/DDBJ databases">
        <authorList>
            <consortium name="Pathogen Informatics"/>
        </authorList>
    </citation>
    <scope>NUCLEOTIDE SEQUENCE</scope>
</reference>
<dbReference type="AlphaFoldDB" id="A0A3S5CUW0"/>
<comment type="caution">
    <text evidence="2">The sequence shown here is derived from an EMBL/GenBank/DDBJ whole genome shotgun (WGS) entry which is preliminary data.</text>
</comment>
<dbReference type="Proteomes" id="UP000784294">
    <property type="component" value="Unassembled WGS sequence"/>
</dbReference>
<evidence type="ECO:0000313" key="3">
    <source>
        <dbReference type="Proteomes" id="UP000784294"/>
    </source>
</evidence>